<organism evidence="8 9">
    <name type="scientific">Thermospira aquatica</name>
    <dbReference type="NCBI Taxonomy" id="2828656"/>
    <lineage>
        <taxon>Bacteria</taxon>
        <taxon>Pseudomonadati</taxon>
        <taxon>Spirochaetota</taxon>
        <taxon>Spirochaetia</taxon>
        <taxon>Brevinematales</taxon>
        <taxon>Thermospiraceae</taxon>
        <taxon>Thermospira</taxon>
    </lineage>
</organism>
<comment type="function">
    <text evidence="7">Catalyzes the N-acylation of UDP-3-O-acylglucosamine using 3-hydroxyacyl-ACP as the acyl donor. Is involved in the biosynthesis of lipid A, a phosphorylated glycolipid that anchors the lipopolysaccharide to the outer membrane of the cell.</text>
</comment>
<evidence type="ECO:0000256" key="5">
    <source>
        <dbReference type="ARBA" id="ARBA00023098"/>
    </source>
</evidence>
<protein>
    <recommendedName>
        <fullName evidence="7">UDP-3-O-acylglucosamine N-acyltransferase</fullName>
        <ecNumber evidence="7">2.3.1.191</ecNumber>
    </recommendedName>
</protein>
<dbReference type="PANTHER" id="PTHR43378:SF2">
    <property type="entry name" value="UDP-3-O-ACYLGLUCOSAMINE N-ACYLTRANSFERASE 1, MITOCHONDRIAL-RELATED"/>
    <property type="match status" value="1"/>
</dbReference>
<keyword evidence="4 7" id="KW-0677">Repeat</keyword>
<dbReference type="GO" id="GO:0016020">
    <property type="term" value="C:membrane"/>
    <property type="evidence" value="ECO:0007669"/>
    <property type="project" value="GOC"/>
</dbReference>
<dbReference type="KEGG" id="taqu:KDW03_07055"/>
<evidence type="ECO:0000256" key="2">
    <source>
        <dbReference type="ARBA" id="ARBA00022556"/>
    </source>
</evidence>
<comment type="subunit">
    <text evidence="7">Homotrimer.</text>
</comment>
<sequence length="336" mass="36464">MRLSEIANRLKLSYEGEDIEINGVSGLDHPVAGTIGFIENKRMVADAENSVIDAFIVPEGVTLRKPFLVAKEPKYTFSLVVEWFSPYKPYETGISPQAYVHPTAKLGKNVTILPFACIMEDVEIGENTIIYPHVFIGKGSRIGNNCVIKSGVKIDDLTTLGDRVIIHHNTVIGGDGFGYVVHDGKNVKIPQIGRIRIGNDVEIGACVTVDRAALGETVIEDDVKIDNLVQIAHNVHIGAHSIIVAQVGIAGSSSLGEGCILAGQVGVADHVKIHDRVVVMAQSGVEDKEVPSGKILFGTPARDFMEQKRILAAQLRLPELVKRVGEIEKRLGIERE</sequence>
<dbReference type="Proteomes" id="UP001056539">
    <property type="component" value="Chromosome"/>
</dbReference>
<dbReference type="SUPFAM" id="SSF51161">
    <property type="entry name" value="Trimeric LpxA-like enzymes"/>
    <property type="match status" value="1"/>
</dbReference>
<evidence type="ECO:0000256" key="1">
    <source>
        <dbReference type="ARBA" id="ARBA00022516"/>
    </source>
</evidence>
<evidence type="ECO:0000313" key="8">
    <source>
        <dbReference type="EMBL" id="URA09259.1"/>
    </source>
</evidence>
<evidence type="ECO:0000256" key="7">
    <source>
        <dbReference type="HAMAP-Rule" id="MF_00523"/>
    </source>
</evidence>
<dbReference type="InterPro" id="IPR007691">
    <property type="entry name" value="LpxD"/>
</dbReference>
<dbReference type="EMBL" id="CP073355">
    <property type="protein sequence ID" value="URA09259.1"/>
    <property type="molecule type" value="Genomic_DNA"/>
</dbReference>
<keyword evidence="3 7" id="KW-0808">Transferase</keyword>
<dbReference type="GO" id="GO:0009245">
    <property type="term" value="P:lipid A biosynthetic process"/>
    <property type="evidence" value="ECO:0007669"/>
    <property type="project" value="UniProtKB-UniRule"/>
</dbReference>
<dbReference type="EC" id="2.3.1.191" evidence="7"/>
<dbReference type="GO" id="GO:0103118">
    <property type="term" value="F:UDP-3-O-[(3R)-3-hydroxyacyl]-glucosamine N-acyltransferase activity"/>
    <property type="evidence" value="ECO:0007669"/>
    <property type="project" value="UniProtKB-EC"/>
</dbReference>
<evidence type="ECO:0000256" key="4">
    <source>
        <dbReference type="ARBA" id="ARBA00022737"/>
    </source>
</evidence>
<dbReference type="InterPro" id="IPR001451">
    <property type="entry name" value="Hexapep"/>
</dbReference>
<dbReference type="RefSeq" id="WP_271434385.1">
    <property type="nucleotide sequence ID" value="NZ_CP073355.1"/>
</dbReference>
<proteinExistence type="inferred from homology"/>
<comment type="catalytic activity">
    <reaction evidence="7">
        <text>a UDP-3-O-[(3R)-3-hydroxyacyl]-alpha-D-glucosamine + a (3R)-hydroxyacyl-[ACP] = a UDP-2-N,3-O-bis[(3R)-3-hydroxyacyl]-alpha-D-glucosamine + holo-[ACP] + H(+)</text>
        <dbReference type="Rhea" id="RHEA:53836"/>
        <dbReference type="Rhea" id="RHEA-COMP:9685"/>
        <dbReference type="Rhea" id="RHEA-COMP:9945"/>
        <dbReference type="ChEBI" id="CHEBI:15378"/>
        <dbReference type="ChEBI" id="CHEBI:64479"/>
        <dbReference type="ChEBI" id="CHEBI:78827"/>
        <dbReference type="ChEBI" id="CHEBI:137740"/>
        <dbReference type="ChEBI" id="CHEBI:137748"/>
        <dbReference type="EC" id="2.3.1.191"/>
    </reaction>
</comment>
<dbReference type="Gene3D" id="3.40.1390.10">
    <property type="entry name" value="MurE/MurF, N-terminal domain"/>
    <property type="match status" value="1"/>
</dbReference>
<keyword evidence="2 7" id="KW-0441">Lipid A biosynthesis</keyword>
<dbReference type="InterPro" id="IPR011004">
    <property type="entry name" value="Trimer_LpxA-like_sf"/>
</dbReference>
<dbReference type="HAMAP" id="MF_00523">
    <property type="entry name" value="LpxD"/>
    <property type="match status" value="1"/>
</dbReference>
<keyword evidence="1 7" id="KW-0444">Lipid biosynthesis</keyword>
<keyword evidence="9" id="KW-1185">Reference proteome</keyword>
<keyword evidence="5 7" id="KW-0443">Lipid metabolism</keyword>
<dbReference type="NCBIfam" id="NF002060">
    <property type="entry name" value="PRK00892.1"/>
    <property type="match status" value="1"/>
</dbReference>
<dbReference type="InterPro" id="IPR018357">
    <property type="entry name" value="Hexapep_transf_CS"/>
</dbReference>
<gene>
    <name evidence="7 8" type="primary">lpxD</name>
    <name evidence="8" type="ORF">KDW03_07055</name>
</gene>
<feature type="active site" description="Proton acceptor" evidence="7">
    <location>
        <position position="233"/>
    </location>
</feature>
<dbReference type="Pfam" id="PF00132">
    <property type="entry name" value="Hexapep"/>
    <property type="match status" value="2"/>
</dbReference>
<dbReference type="CDD" id="cd03352">
    <property type="entry name" value="LbH_LpxD"/>
    <property type="match status" value="1"/>
</dbReference>
<dbReference type="AlphaFoldDB" id="A0AAX3BAL5"/>
<reference evidence="8" key="2">
    <citation type="submission" date="2022-06" db="EMBL/GenBank/DDBJ databases">
        <title>Thermospira aquatica gen. nov., sp. nov.</title>
        <authorList>
            <person name="Ben Ali Gam Z."/>
            <person name="Labat M."/>
        </authorList>
    </citation>
    <scope>NUCLEOTIDE SEQUENCE</scope>
    <source>
        <strain evidence="8">F1F22</strain>
    </source>
</reference>
<dbReference type="NCBIfam" id="TIGR01853">
    <property type="entry name" value="lipid_A_lpxD"/>
    <property type="match status" value="1"/>
</dbReference>
<evidence type="ECO:0000256" key="6">
    <source>
        <dbReference type="ARBA" id="ARBA00023315"/>
    </source>
</evidence>
<dbReference type="GO" id="GO:0016410">
    <property type="term" value="F:N-acyltransferase activity"/>
    <property type="evidence" value="ECO:0007669"/>
    <property type="project" value="InterPro"/>
</dbReference>
<dbReference type="PANTHER" id="PTHR43378">
    <property type="entry name" value="UDP-3-O-ACYLGLUCOSAMINE N-ACYLTRANSFERASE"/>
    <property type="match status" value="1"/>
</dbReference>
<dbReference type="PROSITE" id="PS00101">
    <property type="entry name" value="HEXAPEP_TRANSFERASES"/>
    <property type="match status" value="1"/>
</dbReference>
<name>A0AAX3BAL5_9SPIR</name>
<comment type="similarity">
    <text evidence="7">Belongs to the transferase hexapeptide repeat family. LpxD subfamily.</text>
</comment>
<evidence type="ECO:0000313" key="9">
    <source>
        <dbReference type="Proteomes" id="UP001056539"/>
    </source>
</evidence>
<reference evidence="8" key="1">
    <citation type="submission" date="2021-04" db="EMBL/GenBank/DDBJ databases">
        <authorList>
            <person name="Postec A."/>
        </authorList>
    </citation>
    <scope>NUCLEOTIDE SEQUENCE</scope>
    <source>
        <strain evidence="8">F1F22</strain>
    </source>
</reference>
<comment type="pathway">
    <text evidence="7">Bacterial outer membrane biogenesis; LPS lipid A biosynthesis.</text>
</comment>
<evidence type="ECO:0000256" key="3">
    <source>
        <dbReference type="ARBA" id="ARBA00022679"/>
    </source>
</evidence>
<accession>A0AAX3BAL5</accession>
<keyword evidence="6 7" id="KW-0012">Acyltransferase</keyword>
<dbReference type="Gene3D" id="2.160.10.10">
    <property type="entry name" value="Hexapeptide repeat proteins"/>
    <property type="match status" value="1"/>
</dbReference>